<accession>A0A2T3BDI8</accession>
<organism evidence="2 3">
    <name type="scientific">Amorphotheca resinae ATCC 22711</name>
    <dbReference type="NCBI Taxonomy" id="857342"/>
    <lineage>
        <taxon>Eukaryota</taxon>
        <taxon>Fungi</taxon>
        <taxon>Dikarya</taxon>
        <taxon>Ascomycota</taxon>
        <taxon>Pezizomycotina</taxon>
        <taxon>Leotiomycetes</taxon>
        <taxon>Helotiales</taxon>
        <taxon>Amorphothecaceae</taxon>
        <taxon>Amorphotheca</taxon>
    </lineage>
</organism>
<evidence type="ECO:0000313" key="2">
    <source>
        <dbReference type="EMBL" id="PSS27455.1"/>
    </source>
</evidence>
<keyword evidence="3" id="KW-1185">Reference proteome</keyword>
<dbReference type="Proteomes" id="UP000241818">
    <property type="component" value="Unassembled WGS sequence"/>
</dbReference>
<sequence>MASATRLPLKSIAFTTALVVAAGSSRINLRALLTSTFTGPGSYSRIAALLVVVANLKNVPFAWHYRVFNAILRHCVFCKRIIPPELAPSTLFLPVITSSRSPLSECDYNFHKSNSTYFSDLDVTRSHLVCCLLQPGIARLHHNAQEKLVLDAQGNPVLGRWGIMLGGVQCSFKREIGIYEPFEMWTRMLCWDRKWLYVVTHFVKKGTVRPRSYILTDGSWFGSKPYDVKGDGKAAPEEEDVDEKNIFASAVSKYVVKLGRLTVHPEVLLAASGMLPERPGGWATMNGNSGDSTPEIVEAGADADADAAPASSGDEWDWKRIVAQNERGLKFAEHLAALDGLHHEFSGSKAPALGRYRDFIF</sequence>
<dbReference type="InParanoid" id="A0A2T3BDI8"/>
<proteinExistence type="inferred from homology"/>
<dbReference type="SUPFAM" id="SSF54637">
    <property type="entry name" value="Thioesterase/thiol ester dehydrase-isomerase"/>
    <property type="match status" value="1"/>
</dbReference>
<gene>
    <name evidence="2" type="ORF">M430DRAFT_32182</name>
</gene>
<evidence type="ECO:0008006" key="4">
    <source>
        <dbReference type="Google" id="ProtNLM"/>
    </source>
</evidence>
<dbReference type="AlphaFoldDB" id="A0A2T3BDI8"/>
<dbReference type="RefSeq" id="XP_024724980.1">
    <property type="nucleotide sequence ID" value="XM_024866116.1"/>
</dbReference>
<dbReference type="InterPro" id="IPR029069">
    <property type="entry name" value="HotDog_dom_sf"/>
</dbReference>
<dbReference type="InterPro" id="IPR051490">
    <property type="entry name" value="THEM6_lcsJ_thioesterase"/>
</dbReference>
<dbReference type="OrthoDB" id="265761at2759"/>
<protein>
    <recommendedName>
        <fullName evidence="4">Thioesterase atnL</fullName>
    </recommendedName>
</protein>
<evidence type="ECO:0000313" key="3">
    <source>
        <dbReference type="Proteomes" id="UP000241818"/>
    </source>
</evidence>
<dbReference type="GeneID" id="36574197"/>
<dbReference type="Pfam" id="PF13279">
    <property type="entry name" value="4HBT_2"/>
    <property type="match status" value="1"/>
</dbReference>
<reference evidence="2 3" key="1">
    <citation type="journal article" date="2018" name="New Phytol.">
        <title>Comparative genomics and transcriptomics depict ericoid mycorrhizal fungi as versatile saprotrophs and plant mutualists.</title>
        <authorList>
            <person name="Martino E."/>
            <person name="Morin E."/>
            <person name="Grelet G.A."/>
            <person name="Kuo A."/>
            <person name="Kohler A."/>
            <person name="Daghino S."/>
            <person name="Barry K.W."/>
            <person name="Cichocki N."/>
            <person name="Clum A."/>
            <person name="Dockter R.B."/>
            <person name="Hainaut M."/>
            <person name="Kuo R.C."/>
            <person name="LaButti K."/>
            <person name="Lindahl B.D."/>
            <person name="Lindquist E.A."/>
            <person name="Lipzen A."/>
            <person name="Khouja H.R."/>
            <person name="Magnuson J."/>
            <person name="Murat C."/>
            <person name="Ohm R.A."/>
            <person name="Singer S.W."/>
            <person name="Spatafora J.W."/>
            <person name="Wang M."/>
            <person name="Veneault-Fourrey C."/>
            <person name="Henrissat B."/>
            <person name="Grigoriev I.V."/>
            <person name="Martin F.M."/>
            <person name="Perotto S."/>
        </authorList>
    </citation>
    <scope>NUCLEOTIDE SEQUENCE [LARGE SCALE GENOMIC DNA]</scope>
    <source>
        <strain evidence="2 3">ATCC 22711</strain>
    </source>
</reference>
<evidence type="ECO:0000256" key="1">
    <source>
        <dbReference type="ARBA" id="ARBA00038476"/>
    </source>
</evidence>
<comment type="similarity">
    <text evidence="1">Belongs to the lcsJ thioesterase family.</text>
</comment>
<dbReference type="PANTHER" id="PTHR12475">
    <property type="match status" value="1"/>
</dbReference>
<dbReference type="PANTHER" id="PTHR12475:SF4">
    <property type="entry name" value="PROTEIN THEM6"/>
    <property type="match status" value="1"/>
</dbReference>
<dbReference type="EMBL" id="KZ679006">
    <property type="protein sequence ID" value="PSS27455.1"/>
    <property type="molecule type" value="Genomic_DNA"/>
</dbReference>
<dbReference type="CDD" id="cd00586">
    <property type="entry name" value="4HBT"/>
    <property type="match status" value="1"/>
</dbReference>
<name>A0A2T3BDI8_AMORE</name>